<dbReference type="OrthoDB" id="9941524at2"/>
<dbReference type="EMBL" id="FCOJ02000112">
    <property type="protein sequence ID" value="SAK96774.1"/>
    <property type="molecule type" value="Genomic_DNA"/>
</dbReference>
<dbReference type="RefSeq" id="WP_086973937.1">
    <property type="nucleotide sequence ID" value="NZ_FCOJ02000112.1"/>
</dbReference>
<protein>
    <submittedName>
        <fullName evidence="1">Uncharacterized protein</fullName>
    </submittedName>
</protein>
<keyword evidence="2" id="KW-1185">Reference proteome</keyword>
<evidence type="ECO:0000313" key="2">
    <source>
        <dbReference type="Proteomes" id="UP000054596"/>
    </source>
</evidence>
<sequence>MNDEDFMKERAAEVAAMNDTANHGPFCGRGYSPVTDAQLAETLAGAEIVIDEDRFDGFVYMEGYLSAERGGHAFLAVKTCTPGSVHLLAVPGLACAAHG</sequence>
<proteinExistence type="predicted"/>
<gene>
    <name evidence="1" type="ORF">AWB82_07070</name>
</gene>
<name>A0A158DQ93_9BURK</name>
<organism evidence="1 2">
    <name type="scientific">Caballeronia glebae</name>
    <dbReference type="NCBI Taxonomy" id="1777143"/>
    <lineage>
        <taxon>Bacteria</taxon>
        <taxon>Pseudomonadati</taxon>
        <taxon>Pseudomonadota</taxon>
        <taxon>Betaproteobacteria</taxon>
        <taxon>Burkholderiales</taxon>
        <taxon>Burkholderiaceae</taxon>
        <taxon>Caballeronia</taxon>
    </lineage>
</organism>
<reference evidence="1" key="1">
    <citation type="submission" date="2016-01" db="EMBL/GenBank/DDBJ databases">
        <authorList>
            <person name="Peeters C."/>
        </authorList>
    </citation>
    <scope>NUCLEOTIDE SEQUENCE [LARGE SCALE GENOMIC DNA]</scope>
    <source>
        <strain evidence="1">LMG 29325</strain>
    </source>
</reference>
<evidence type="ECO:0000313" key="1">
    <source>
        <dbReference type="EMBL" id="SAK96774.1"/>
    </source>
</evidence>
<comment type="caution">
    <text evidence="1">The sequence shown here is derived from an EMBL/GenBank/DDBJ whole genome shotgun (WGS) entry which is preliminary data.</text>
</comment>
<dbReference type="AlphaFoldDB" id="A0A158DQ93"/>
<dbReference type="Proteomes" id="UP000054596">
    <property type="component" value="Unassembled WGS sequence"/>
</dbReference>
<accession>A0A158DQ93</accession>